<dbReference type="EMBL" id="FNRJ01000013">
    <property type="protein sequence ID" value="SEB02869.1"/>
    <property type="molecule type" value="Genomic_DNA"/>
</dbReference>
<keyword evidence="1" id="KW-1133">Transmembrane helix</keyword>
<reference evidence="3" key="1">
    <citation type="submission" date="2016-10" db="EMBL/GenBank/DDBJ databases">
        <authorList>
            <person name="Varghese N."/>
            <person name="Submissions S."/>
        </authorList>
    </citation>
    <scope>NUCLEOTIDE SEQUENCE [LARGE SCALE GENOMIC DNA]</scope>
    <source>
        <strain evidence="3">DSM 11526</strain>
    </source>
</reference>
<keyword evidence="1" id="KW-0472">Membrane</keyword>
<accession>A0A1H4FZV0</accession>
<keyword evidence="1" id="KW-0812">Transmembrane</keyword>
<feature type="transmembrane region" description="Helical" evidence="1">
    <location>
        <begin position="24"/>
        <end position="45"/>
    </location>
</feature>
<feature type="transmembrane region" description="Helical" evidence="1">
    <location>
        <begin position="57"/>
        <end position="75"/>
    </location>
</feature>
<dbReference type="Pfam" id="PF11286">
    <property type="entry name" value="DUF3087"/>
    <property type="match status" value="1"/>
</dbReference>
<dbReference type="AlphaFoldDB" id="A0A1H4FZV0"/>
<dbReference type="RefSeq" id="WP_091827335.1">
    <property type="nucleotide sequence ID" value="NZ_FNRJ01000013.1"/>
</dbReference>
<dbReference type="OrthoDB" id="6118461at2"/>
<organism evidence="2 3">
    <name type="scientific">Marinobacterium iners DSM 11526</name>
    <dbReference type="NCBI Taxonomy" id="1122198"/>
    <lineage>
        <taxon>Bacteria</taxon>
        <taxon>Pseudomonadati</taxon>
        <taxon>Pseudomonadota</taxon>
        <taxon>Gammaproteobacteria</taxon>
        <taxon>Oceanospirillales</taxon>
        <taxon>Oceanospirillaceae</taxon>
        <taxon>Marinobacterium</taxon>
    </lineage>
</organism>
<gene>
    <name evidence="2" type="ORF">SAMN02745729_11395</name>
</gene>
<evidence type="ECO:0000256" key="1">
    <source>
        <dbReference type="SAM" id="Phobius"/>
    </source>
</evidence>
<evidence type="ECO:0000313" key="2">
    <source>
        <dbReference type="EMBL" id="SEB02869.1"/>
    </source>
</evidence>
<name>A0A1H4FZV0_9GAMM</name>
<protein>
    <recommendedName>
        <fullName evidence="4">DUF3087 domain-containing protein</fullName>
    </recommendedName>
</protein>
<proteinExistence type="predicted"/>
<evidence type="ECO:0008006" key="4">
    <source>
        <dbReference type="Google" id="ProtNLM"/>
    </source>
</evidence>
<dbReference type="STRING" id="1122198.SAMN02745729_11395"/>
<dbReference type="InterPro" id="IPR021438">
    <property type="entry name" value="DUF3087"/>
</dbReference>
<dbReference type="Proteomes" id="UP000242469">
    <property type="component" value="Unassembled WGS sequence"/>
</dbReference>
<evidence type="ECO:0000313" key="3">
    <source>
        <dbReference type="Proteomes" id="UP000242469"/>
    </source>
</evidence>
<keyword evidence="3" id="KW-1185">Reference proteome</keyword>
<sequence>MSAPFTLEPRNPEQFRQETRKSNLIVMGTFAVTAMILATLSVKIFGSPEGGNFRWNLAGVIAGVVVTSAIFRLVYLQQPWMESARYNWQLKRCLMSLTNIMHQLNAGVEAQDPVAMKAMRFYHQGLEQMYRLENHESALADLLPESRAHATRLEALGIDTDQSTFDPEWVEQLKAAYKKKP</sequence>